<comment type="caution">
    <text evidence="1">The sequence shown here is derived from an EMBL/GenBank/DDBJ whole genome shotgun (WGS) entry which is preliminary data.</text>
</comment>
<protein>
    <submittedName>
        <fullName evidence="1">8367_t:CDS:1</fullName>
    </submittedName>
</protein>
<gene>
    <name evidence="1" type="ORF">DERYTH_LOCUS9012</name>
</gene>
<evidence type="ECO:0000313" key="1">
    <source>
        <dbReference type="EMBL" id="CAG8628312.1"/>
    </source>
</evidence>
<accession>A0A9N9GTB3</accession>
<proteinExistence type="predicted"/>
<dbReference type="EMBL" id="CAJVPY010004796">
    <property type="protein sequence ID" value="CAG8628312.1"/>
    <property type="molecule type" value="Genomic_DNA"/>
</dbReference>
<reference evidence="1" key="1">
    <citation type="submission" date="2021-06" db="EMBL/GenBank/DDBJ databases">
        <authorList>
            <person name="Kallberg Y."/>
            <person name="Tangrot J."/>
            <person name="Rosling A."/>
        </authorList>
    </citation>
    <scope>NUCLEOTIDE SEQUENCE</scope>
    <source>
        <strain evidence="1">MA453B</strain>
    </source>
</reference>
<dbReference type="AlphaFoldDB" id="A0A9N9GTB3"/>
<evidence type="ECO:0000313" key="2">
    <source>
        <dbReference type="Proteomes" id="UP000789405"/>
    </source>
</evidence>
<name>A0A9N9GTB3_9GLOM</name>
<keyword evidence="2" id="KW-1185">Reference proteome</keyword>
<organism evidence="1 2">
    <name type="scientific">Dentiscutata erythropus</name>
    <dbReference type="NCBI Taxonomy" id="1348616"/>
    <lineage>
        <taxon>Eukaryota</taxon>
        <taxon>Fungi</taxon>
        <taxon>Fungi incertae sedis</taxon>
        <taxon>Mucoromycota</taxon>
        <taxon>Glomeromycotina</taxon>
        <taxon>Glomeromycetes</taxon>
        <taxon>Diversisporales</taxon>
        <taxon>Gigasporaceae</taxon>
        <taxon>Dentiscutata</taxon>
    </lineage>
</organism>
<dbReference type="OrthoDB" id="2490586at2759"/>
<sequence>MQVLNHKKPYAQKSQKTALLQANIQNCSKDKSENEFKENINNVLQQNANVLLMKNINEDISKQKNKQSNSPKLVDQANFVYTKLSSYNVKNRSLKKRRILADLEIKRLLNKLGSINPSLAKNGANSFISLTIALKLFNRV</sequence>
<dbReference type="Proteomes" id="UP000789405">
    <property type="component" value="Unassembled WGS sequence"/>
</dbReference>